<accession>A0A2S2PRQ2</accession>
<sequence length="100" mass="11435">MVDASRARANDPATLVVCPQDRSQECAEATSGLYNSRYFAPNTPSRILPPPQILVYCVVVSSDVVFFIILLLFFLKSILYLRLFFGFIIMYLYFCFFVIS</sequence>
<dbReference type="EMBL" id="GGMR01019456">
    <property type="protein sequence ID" value="MBY32075.1"/>
    <property type="molecule type" value="Transcribed_RNA"/>
</dbReference>
<evidence type="ECO:0000313" key="2">
    <source>
        <dbReference type="EMBL" id="MBY32075.1"/>
    </source>
</evidence>
<evidence type="ECO:0000256" key="1">
    <source>
        <dbReference type="SAM" id="Phobius"/>
    </source>
</evidence>
<keyword evidence="1" id="KW-1133">Transmembrane helix</keyword>
<name>A0A2S2PRQ2_SCHGA</name>
<keyword evidence="1" id="KW-0472">Membrane</keyword>
<feature type="transmembrane region" description="Helical" evidence="1">
    <location>
        <begin position="53"/>
        <end position="74"/>
    </location>
</feature>
<organism evidence="2">
    <name type="scientific">Schizaphis graminum</name>
    <name type="common">Green bug aphid</name>
    <dbReference type="NCBI Taxonomy" id="13262"/>
    <lineage>
        <taxon>Eukaryota</taxon>
        <taxon>Metazoa</taxon>
        <taxon>Ecdysozoa</taxon>
        <taxon>Arthropoda</taxon>
        <taxon>Hexapoda</taxon>
        <taxon>Insecta</taxon>
        <taxon>Pterygota</taxon>
        <taxon>Neoptera</taxon>
        <taxon>Paraneoptera</taxon>
        <taxon>Hemiptera</taxon>
        <taxon>Sternorrhyncha</taxon>
        <taxon>Aphidomorpha</taxon>
        <taxon>Aphidoidea</taxon>
        <taxon>Aphididae</taxon>
        <taxon>Aphidini</taxon>
        <taxon>Schizaphis</taxon>
    </lineage>
</organism>
<feature type="transmembrane region" description="Helical" evidence="1">
    <location>
        <begin position="79"/>
        <end position="99"/>
    </location>
</feature>
<reference evidence="2" key="1">
    <citation type="submission" date="2018-04" db="EMBL/GenBank/DDBJ databases">
        <title>Transcriptome of Schizaphis graminum biotype I.</title>
        <authorList>
            <person name="Scully E.D."/>
            <person name="Geib S.M."/>
            <person name="Palmer N.A."/>
            <person name="Koch K."/>
            <person name="Bradshaw J."/>
            <person name="Heng-Moss T."/>
            <person name="Sarath G."/>
        </authorList>
    </citation>
    <scope>NUCLEOTIDE SEQUENCE</scope>
</reference>
<keyword evidence="1" id="KW-0812">Transmembrane</keyword>
<protein>
    <submittedName>
        <fullName evidence="2">Uncharacterized protein</fullName>
    </submittedName>
</protein>
<dbReference type="AlphaFoldDB" id="A0A2S2PRQ2"/>
<gene>
    <name evidence="2" type="ORF">g.141093</name>
</gene>
<proteinExistence type="predicted"/>